<dbReference type="PROSITE" id="PS50234">
    <property type="entry name" value="VWFA"/>
    <property type="match status" value="1"/>
</dbReference>
<feature type="transmembrane region" description="Helical" evidence="5">
    <location>
        <begin position="58"/>
        <end position="75"/>
    </location>
</feature>
<evidence type="ECO:0000256" key="4">
    <source>
        <dbReference type="ARBA" id="ARBA00023136"/>
    </source>
</evidence>
<dbReference type="SUPFAM" id="SSF53300">
    <property type="entry name" value="vWA-like"/>
    <property type="match status" value="1"/>
</dbReference>
<evidence type="ECO:0000313" key="7">
    <source>
        <dbReference type="EMBL" id="HEO41521.1"/>
    </source>
</evidence>
<accession>A0A831U7U2</accession>
<dbReference type="Gene3D" id="3.40.50.410">
    <property type="entry name" value="von Willebrand factor, type A domain"/>
    <property type="match status" value="1"/>
</dbReference>
<reference evidence="7" key="1">
    <citation type="journal article" date="2020" name="mSystems">
        <title>Genome- and Community-Level Interaction Insights into Carbon Utilization and Element Cycling Functions of Hydrothermarchaeota in Hydrothermal Sediment.</title>
        <authorList>
            <person name="Zhou Z."/>
            <person name="Liu Y."/>
            <person name="Xu W."/>
            <person name="Pan J."/>
            <person name="Luo Z.H."/>
            <person name="Li M."/>
        </authorList>
    </citation>
    <scope>NUCLEOTIDE SEQUENCE [LARGE SCALE GENOMIC DNA]</scope>
    <source>
        <strain evidence="7">SpSt-189</strain>
    </source>
</reference>
<organism evidence="7">
    <name type="scientific">Thermus islandicus</name>
    <dbReference type="NCBI Taxonomy" id="540988"/>
    <lineage>
        <taxon>Bacteria</taxon>
        <taxon>Thermotogati</taxon>
        <taxon>Deinococcota</taxon>
        <taxon>Deinococci</taxon>
        <taxon>Thermales</taxon>
        <taxon>Thermaceae</taxon>
        <taxon>Thermus</taxon>
    </lineage>
</organism>
<dbReference type="InterPro" id="IPR002035">
    <property type="entry name" value="VWF_A"/>
</dbReference>
<evidence type="ECO:0000256" key="1">
    <source>
        <dbReference type="ARBA" id="ARBA00022475"/>
    </source>
</evidence>
<evidence type="ECO:0000256" key="3">
    <source>
        <dbReference type="ARBA" id="ARBA00022989"/>
    </source>
</evidence>
<dbReference type="PANTHER" id="PTHR22550:SF5">
    <property type="entry name" value="LEUCINE ZIPPER PROTEIN 4"/>
    <property type="match status" value="1"/>
</dbReference>
<dbReference type="InterPro" id="IPR050768">
    <property type="entry name" value="UPF0353/GerABKA_families"/>
</dbReference>
<feature type="domain" description="VWFA" evidence="6">
    <location>
        <begin position="89"/>
        <end position="248"/>
    </location>
</feature>
<dbReference type="EMBL" id="DSHZ01000066">
    <property type="protein sequence ID" value="HEO41521.1"/>
    <property type="molecule type" value="Genomic_DNA"/>
</dbReference>
<dbReference type="PANTHER" id="PTHR22550">
    <property type="entry name" value="SPORE GERMINATION PROTEIN"/>
    <property type="match status" value="1"/>
</dbReference>
<sequence length="342" mass="36372">MAVEFLWREALNALALVPVLVVLYGWVQGRRAREQRRFANPQLLPLVVHTPPGWRRHLLAGCYLISFAALCLAAARPVQRMVTPREGIQAMLVMDVSGSMEATDIPPNRMEAAKSAAARFVSLVPAGGRIGLVTFNQSATLVVAPTEERDVVVEALQGLKPQGGTAIGDGIRVGLAAFGGTPDAMPPGLARLSAHEESSALPQVPQEQRREGVIVLLSDGDNVAGPDPMAMAARAANQGVRVHTVGVGVPGWTPGPEDPALGFGPFPGAYEVDEELLWAIAELTGGKRFLVRSEEELARVYMDLAKEVRLEVRPQEATGLLGALGGALALLGVALRRYLSPL</sequence>
<name>A0A831U7U2_9DEIN</name>
<dbReference type="InterPro" id="IPR036465">
    <property type="entry name" value="vWFA_dom_sf"/>
</dbReference>
<feature type="transmembrane region" description="Helical" evidence="5">
    <location>
        <begin position="6"/>
        <end position="27"/>
    </location>
</feature>
<dbReference type="Pfam" id="PF13519">
    <property type="entry name" value="VWA_2"/>
    <property type="match status" value="1"/>
</dbReference>
<dbReference type="AlphaFoldDB" id="A0A831U7U2"/>
<keyword evidence="2 5" id="KW-0812">Transmembrane</keyword>
<comment type="caution">
    <text evidence="7">The sequence shown here is derived from an EMBL/GenBank/DDBJ whole genome shotgun (WGS) entry which is preliminary data.</text>
</comment>
<evidence type="ECO:0000256" key="5">
    <source>
        <dbReference type="SAM" id="Phobius"/>
    </source>
</evidence>
<dbReference type="SMART" id="SM00327">
    <property type="entry name" value="VWA"/>
    <property type="match status" value="1"/>
</dbReference>
<keyword evidence="1" id="KW-1003">Cell membrane</keyword>
<proteinExistence type="predicted"/>
<protein>
    <submittedName>
        <fullName evidence="7">VWA domain-containing protein</fullName>
    </submittedName>
</protein>
<keyword evidence="3 5" id="KW-1133">Transmembrane helix</keyword>
<keyword evidence="4 5" id="KW-0472">Membrane</keyword>
<gene>
    <name evidence="7" type="ORF">ENP09_01245</name>
</gene>
<evidence type="ECO:0000259" key="6">
    <source>
        <dbReference type="PROSITE" id="PS50234"/>
    </source>
</evidence>
<evidence type="ECO:0000256" key="2">
    <source>
        <dbReference type="ARBA" id="ARBA00022692"/>
    </source>
</evidence>